<proteinExistence type="predicted"/>
<protein>
    <submittedName>
        <fullName evidence="2">Uncharacterized protein</fullName>
    </submittedName>
</protein>
<dbReference type="AlphaFoldDB" id="A0A645ICG5"/>
<dbReference type="EMBL" id="VSSQ01111090">
    <property type="protein sequence ID" value="MPN48606.1"/>
    <property type="molecule type" value="Genomic_DNA"/>
</dbReference>
<comment type="caution">
    <text evidence="2">The sequence shown here is derived from an EMBL/GenBank/DDBJ whole genome shotgun (WGS) entry which is preliminary data.</text>
</comment>
<name>A0A645ICG5_9ZZZZ</name>
<feature type="compositionally biased region" description="Low complexity" evidence="1">
    <location>
        <begin position="9"/>
        <end position="20"/>
    </location>
</feature>
<organism evidence="2">
    <name type="scientific">bioreactor metagenome</name>
    <dbReference type="NCBI Taxonomy" id="1076179"/>
    <lineage>
        <taxon>unclassified sequences</taxon>
        <taxon>metagenomes</taxon>
        <taxon>ecological metagenomes</taxon>
    </lineage>
</organism>
<evidence type="ECO:0000256" key="1">
    <source>
        <dbReference type="SAM" id="MobiDB-lite"/>
    </source>
</evidence>
<accession>A0A645ICG5</accession>
<gene>
    <name evidence="2" type="ORF">SDC9_196216</name>
</gene>
<sequence>MRLLARGLPAPQEAESAAAAADGEPAAPIVLSAKKAEQAALIVRSGRLLKVPKAVEAAVKEPAEAADRVPVAEVPAEAAGVEISVDRVAMNRADRCRPCPR</sequence>
<evidence type="ECO:0000313" key="2">
    <source>
        <dbReference type="EMBL" id="MPN48606.1"/>
    </source>
</evidence>
<feature type="region of interest" description="Disordered" evidence="1">
    <location>
        <begin position="1"/>
        <end position="20"/>
    </location>
</feature>
<reference evidence="2" key="1">
    <citation type="submission" date="2019-08" db="EMBL/GenBank/DDBJ databases">
        <authorList>
            <person name="Kucharzyk K."/>
            <person name="Murdoch R.W."/>
            <person name="Higgins S."/>
            <person name="Loffler F."/>
        </authorList>
    </citation>
    <scope>NUCLEOTIDE SEQUENCE</scope>
</reference>